<dbReference type="GO" id="GO:0016787">
    <property type="term" value="F:hydrolase activity"/>
    <property type="evidence" value="ECO:0007669"/>
    <property type="project" value="UniProtKB-KW"/>
</dbReference>
<dbReference type="AlphaFoldDB" id="A0ABD6ABU6"/>
<gene>
    <name evidence="2" type="ORF">ACFQPE_12775</name>
</gene>
<keyword evidence="1" id="KW-0472">Membrane</keyword>
<dbReference type="GeneID" id="79315667"/>
<evidence type="ECO:0000313" key="2">
    <source>
        <dbReference type="EMBL" id="MFC7317652.1"/>
    </source>
</evidence>
<evidence type="ECO:0000256" key="1">
    <source>
        <dbReference type="SAM" id="Phobius"/>
    </source>
</evidence>
<dbReference type="EMBL" id="JBHTBF010000002">
    <property type="protein sequence ID" value="MFC7317652.1"/>
    <property type="molecule type" value="Genomic_DNA"/>
</dbReference>
<protein>
    <submittedName>
        <fullName evidence="2">Metal-dependent hydrolase</fullName>
    </submittedName>
</protein>
<accession>A0ABD6ABU6</accession>
<keyword evidence="1" id="KW-1133">Transmembrane helix</keyword>
<feature type="transmembrane region" description="Helical" evidence="1">
    <location>
        <begin position="52"/>
        <end position="71"/>
    </location>
</feature>
<evidence type="ECO:0000313" key="3">
    <source>
        <dbReference type="Proteomes" id="UP001596547"/>
    </source>
</evidence>
<reference evidence="2 3" key="1">
    <citation type="journal article" date="2019" name="Int. J. Syst. Evol. Microbiol.">
        <title>The Global Catalogue of Microorganisms (GCM) 10K type strain sequencing project: providing services to taxonomists for standard genome sequencing and annotation.</title>
        <authorList>
            <consortium name="The Broad Institute Genomics Platform"/>
            <consortium name="The Broad Institute Genome Sequencing Center for Infectious Disease"/>
            <person name="Wu L."/>
            <person name="Ma J."/>
        </authorList>
    </citation>
    <scope>NUCLEOTIDE SEQUENCE [LARGE SCALE GENOMIC DNA]</scope>
    <source>
        <strain evidence="2 3">PSR21</strain>
    </source>
</reference>
<organism evidence="2 3">
    <name type="scientific">Halomarina halobia</name>
    <dbReference type="NCBI Taxonomy" id="3033386"/>
    <lineage>
        <taxon>Archaea</taxon>
        <taxon>Methanobacteriati</taxon>
        <taxon>Methanobacteriota</taxon>
        <taxon>Stenosarchaea group</taxon>
        <taxon>Halobacteria</taxon>
        <taxon>Halobacteriales</taxon>
        <taxon>Natronomonadaceae</taxon>
        <taxon>Halomarina</taxon>
    </lineage>
</organism>
<proteinExistence type="predicted"/>
<name>A0ABD6ABU6_9EURY</name>
<dbReference type="RefSeq" id="WP_368410801.1">
    <property type="nucleotide sequence ID" value="NZ_CP119992.1"/>
</dbReference>
<keyword evidence="1" id="KW-0812">Transmembrane</keyword>
<sequence length="185" mass="19457">MMVTTHAAVGVALASSLVVLAPEHATVGALAALAGGVLPDLDLLVGAHRRTLHFPALYWVAALPALAWAVVAPAAGSVALACFLLAAAVHSLSDVLGAGEELRPWERTTDRAVYLHPAGRWLVARRWVRYDGAPEDLALTALFATPGILLFPGVVRYLCLSGVAVATVYALVRKRIPDLIEGSIR</sequence>
<keyword evidence="3" id="KW-1185">Reference proteome</keyword>
<comment type="caution">
    <text evidence="2">The sequence shown here is derived from an EMBL/GenBank/DDBJ whole genome shotgun (WGS) entry which is preliminary data.</text>
</comment>
<keyword evidence="2" id="KW-0378">Hydrolase</keyword>
<dbReference type="Proteomes" id="UP001596547">
    <property type="component" value="Unassembled WGS sequence"/>
</dbReference>